<dbReference type="OrthoDB" id="4896910at2759"/>
<evidence type="ECO:0000313" key="6">
    <source>
        <dbReference type="Proteomes" id="UP000241587"/>
    </source>
</evidence>
<proteinExistence type="predicted"/>
<dbReference type="SMART" id="SM00320">
    <property type="entry name" value="WD40"/>
    <property type="match status" value="4"/>
</dbReference>
<gene>
    <name evidence="4" type="ORF">FCULG_00010539</name>
    <name evidence="5" type="ORF">HYE67_005697</name>
</gene>
<accession>A0A2T4GCZ1</accession>
<evidence type="ECO:0000256" key="3">
    <source>
        <dbReference type="PROSITE-ProRule" id="PRU00221"/>
    </source>
</evidence>
<protein>
    <submittedName>
        <fullName evidence="4">Vegetative incompatibility protein HET-E-1</fullName>
    </submittedName>
</protein>
<feature type="repeat" description="WD" evidence="3">
    <location>
        <begin position="2"/>
        <end position="43"/>
    </location>
</feature>
<dbReference type="Pfam" id="PF00400">
    <property type="entry name" value="WD40"/>
    <property type="match status" value="3"/>
</dbReference>
<dbReference type="InterPro" id="IPR036322">
    <property type="entry name" value="WD40_repeat_dom_sf"/>
</dbReference>
<evidence type="ECO:0000313" key="4">
    <source>
        <dbReference type="EMBL" id="PTD01452.1"/>
    </source>
</evidence>
<reference evidence="5" key="2">
    <citation type="submission" date="2020-11" db="EMBL/GenBank/DDBJ databases">
        <title>The chromosome-scale genome resource for two endophytic Fusarium species: F. culmorum and F. pseudograminearum.</title>
        <authorList>
            <person name="Yuan Z."/>
        </authorList>
    </citation>
    <scope>NUCLEOTIDE SEQUENCE</scope>
    <source>
        <strain evidence="5">Class2-1B</strain>
    </source>
</reference>
<dbReference type="InterPro" id="IPR019775">
    <property type="entry name" value="WD40_repeat_CS"/>
</dbReference>
<dbReference type="PRINTS" id="PR00320">
    <property type="entry name" value="GPROTEINBRPT"/>
</dbReference>
<dbReference type="Proteomes" id="UP000663297">
    <property type="component" value="Chromosome 3"/>
</dbReference>
<dbReference type="OMA" id="ENRILIW"/>
<reference evidence="4 6" key="1">
    <citation type="submission" date="2018-02" db="EMBL/GenBank/DDBJ databases">
        <title>Fusarium culmorum secondary metabolites in fungal-bacterial-plant interactions.</title>
        <authorList>
            <person name="Schmidt R."/>
        </authorList>
    </citation>
    <scope>NUCLEOTIDE SEQUENCE [LARGE SCALE GENOMIC DNA]</scope>
    <source>
        <strain evidence="4 6">PV</strain>
    </source>
</reference>
<evidence type="ECO:0000256" key="2">
    <source>
        <dbReference type="ARBA" id="ARBA00022737"/>
    </source>
</evidence>
<dbReference type="Gene3D" id="2.130.10.10">
    <property type="entry name" value="YVTN repeat-like/Quinoprotein amine dehydrogenase"/>
    <property type="match status" value="2"/>
</dbReference>
<dbReference type="PROSITE" id="PS50294">
    <property type="entry name" value="WD_REPEATS_REGION"/>
    <property type="match status" value="2"/>
</dbReference>
<dbReference type="EMBL" id="PVEM01000028">
    <property type="protein sequence ID" value="PTD01452.1"/>
    <property type="molecule type" value="Genomic_DNA"/>
</dbReference>
<evidence type="ECO:0000256" key="1">
    <source>
        <dbReference type="ARBA" id="ARBA00022574"/>
    </source>
</evidence>
<keyword evidence="6" id="KW-1185">Reference proteome</keyword>
<dbReference type="SUPFAM" id="SSF50978">
    <property type="entry name" value="WD40 repeat-like"/>
    <property type="match status" value="1"/>
</dbReference>
<feature type="repeat" description="WD" evidence="3">
    <location>
        <begin position="46"/>
        <end position="80"/>
    </location>
</feature>
<keyword evidence="1 3" id="KW-0853">WD repeat</keyword>
<sequence>MTDHHDAKVTSLVFSNDGKTLVSTSMDESASVWDVYGASSKATHHLEGHNDWLRGAAISPDGKLVATASDDRTVRVWDVSASPEPPVDSDDKIIGQVPARVFEGHEYHVYGVAFSPNTRHLASVGDDGMVLLRDLVGEGNQEPKDKKPASYGDWWRGVVFTPDSNRVLTVSSRGVVVIWNLGFESVEETQRLAVCDRANLFTSIHISQDQPDVLLTNSKAWDFKISEAELESSEAATSSLQLQRPASLPIGITEDGSWITWNDKKLILLPMEFRPADIDSCSWAQGRSVVVGCKSGQVLLFRLSENASPEYPNQAT</sequence>
<dbReference type="Proteomes" id="UP000241587">
    <property type="component" value="Unassembled WGS sequence"/>
</dbReference>
<dbReference type="InterPro" id="IPR020472">
    <property type="entry name" value="WD40_PAC1"/>
</dbReference>
<dbReference type="AlphaFoldDB" id="A0A2T4GCZ1"/>
<name>A0A2T4GCZ1_FUSCU</name>
<dbReference type="PANTHER" id="PTHR19848:SF8">
    <property type="entry name" value="F-BOX AND WD REPEAT DOMAIN CONTAINING 7"/>
    <property type="match status" value="1"/>
</dbReference>
<dbReference type="PROSITE" id="PS00678">
    <property type="entry name" value="WD_REPEATS_1"/>
    <property type="match status" value="2"/>
</dbReference>
<evidence type="ECO:0000313" key="5">
    <source>
        <dbReference type="EMBL" id="QPC63466.1"/>
    </source>
</evidence>
<dbReference type="InterPro" id="IPR015943">
    <property type="entry name" value="WD40/YVTN_repeat-like_dom_sf"/>
</dbReference>
<dbReference type="InterPro" id="IPR001680">
    <property type="entry name" value="WD40_rpt"/>
</dbReference>
<dbReference type="PROSITE" id="PS50082">
    <property type="entry name" value="WD_REPEATS_2"/>
    <property type="match status" value="3"/>
</dbReference>
<dbReference type="EMBL" id="CP064749">
    <property type="protein sequence ID" value="QPC63466.1"/>
    <property type="molecule type" value="Genomic_DNA"/>
</dbReference>
<organism evidence="4 6">
    <name type="scientific">Fusarium culmorum</name>
    <dbReference type="NCBI Taxonomy" id="5516"/>
    <lineage>
        <taxon>Eukaryota</taxon>
        <taxon>Fungi</taxon>
        <taxon>Dikarya</taxon>
        <taxon>Ascomycota</taxon>
        <taxon>Pezizomycotina</taxon>
        <taxon>Sordariomycetes</taxon>
        <taxon>Hypocreomycetidae</taxon>
        <taxon>Hypocreales</taxon>
        <taxon>Nectriaceae</taxon>
        <taxon>Fusarium</taxon>
    </lineage>
</organism>
<keyword evidence="2" id="KW-0677">Repeat</keyword>
<feature type="repeat" description="WD" evidence="3">
    <location>
        <begin position="102"/>
        <end position="135"/>
    </location>
</feature>
<dbReference type="PANTHER" id="PTHR19848">
    <property type="entry name" value="WD40 REPEAT PROTEIN"/>
    <property type="match status" value="1"/>
</dbReference>